<dbReference type="Pfam" id="PF01048">
    <property type="entry name" value="PNP_UDP_1"/>
    <property type="match status" value="1"/>
</dbReference>
<evidence type="ECO:0000256" key="3">
    <source>
        <dbReference type="ARBA" id="ARBA00011233"/>
    </source>
</evidence>
<dbReference type="GO" id="GO:0004731">
    <property type="term" value="F:purine-nucleoside phosphorylase activity"/>
    <property type="evidence" value="ECO:0007669"/>
    <property type="project" value="UniProtKB-EC"/>
</dbReference>
<dbReference type="InterPro" id="IPR035994">
    <property type="entry name" value="Nucleoside_phosphorylase_sf"/>
</dbReference>
<dbReference type="Gene3D" id="3.40.50.1580">
    <property type="entry name" value="Nucleoside phosphorylase domain"/>
    <property type="match status" value="1"/>
</dbReference>
<evidence type="ECO:0000256" key="8">
    <source>
        <dbReference type="ARBA" id="ARBA00031036"/>
    </source>
</evidence>
<feature type="domain" description="Nucleoside phosphorylase" evidence="10">
    <location>
        <begin position="18"/>
        <end position="261"/>
    </location>
</feature>
<evidence type="ECO:0000259" key="10">
    <source>
        <dbReference type="Pfam" id="PF01048"/>
    </source>
</evidence>
<comment type="similarity">
    <text evidence="2 9">Belongs to the PNP/MTAP phosphorylase family.</text>
</comment>
<evidence type="ECO:0000256" key="1">
    <source>
        <dbReference type="ARBA" id="ARBA00005058"/>
    </source>
</evidence>
<protein>
    <recommendedName>
        <fullName evidence="5 9">Purine nucleoside phosphorylase</fullName>
        <ecNumber evidence="4 9">2.4.2.1</ecNumber>
    </recommendedName>
    <alternativeName>
        <fullName evidence="8 9">Inosine-guanosine phosphorylase</fullName>
    </alternativeName>
</protein>
<dbReference type="PIRSF" id="PIRSF000477">
    <property type="entry name" value="PurNPase"/>
    <property type="match status" value="1"/>
</dbReference>
<name>A0A7Y6UKP8_9HYPH</name>
<evidence type="ECO:0000256" key="4">
    <source>
        <dbReference type="ARBA" id="ARBA00011886"/>
    </source>
</evidence>
<dbReference type="Proteomes" id="UP000520198">
    <property type="component" value="Unassembled WGS sequence"/>
</dbReference>
<evidence type="ECO:0000256" key="2">
    <source>
        <dbReference type="ARBA" id="ARBA00006751"/>
    </source>
</evidence>
<dbReference type="UniPathway" id="UPA00606"/>
<dbReference type="PANTHER" id="PTHR11904">
    <property type="entry name" value="METHYLTHIOADENOSINE/PURINE NUCLEOSIDE PHOSPHORYLASE"/>
    <property type="match status" value="1"/>
</dbReference>
<gene>
    <name evidence="11" type="ORF">HT585_00050</name>
</gene>
<comment type="caution">
    <text evidence="11">The sequence shown here is derived from an EMBL/GenBank/DDBJ whole genome shotgun (WGS) entry which is preliminary data.</text>
</comment>
<dbReference type="InterPro" id="IPR000845">
    <property type="entry name" value="Nucleoside_phosphorylase_d"/>
</dbReference>
<dbReference type="InterPro" id="IPR011268">
    <property type="entry name" value="Purine_phosphorylase"/>
</dbReference>
<dbReference type="CDD" id="cd09009">
    <property type="entry name" value="PNP-EcPNPII_like"/>
    <property type="match status" value="1"/>
</dbReference>
<dbReference type="NCBIfam" id="TIGR01697">
    <property type="entry name" value="PNPH-PUNA-XAPA"/>
    <property type="match status" value="1"/>
</dbReference>
<comment type="pathway">
    <text evidence="1 9">Purine metabolism; purine nucleoside salvage.</text>
</comment>
<keyword evidence="6 9" id="KW-0328">Glycosyltransferase</keyword>
<keyword evidence="7 9" id="KW-0808">Transferase</keyword>
<evidence type="ECO:0000256" key="7">
    <source>
        <dbReference type="ARBA" id="ARBA00022679"/>
    </source>
</evidence>
<dbReference type="AlphaFoldDB" id="A0A7Y6UKP8"/>
<dbReference type="GO" id="GO:0009116">
    <property type="term" value="P:nucleoside metabolic process"/>
    <property type="evidence" value="ECO:0007669"/>
    <property type="project" value="InterPro"/>
</dbReference>
<reference evidence="11 12" key="1">
    <citation type="submission" date="2020-06" db="EMBL/GenBank/DDBJ databases">
        <authorList>
            <person name="Grouzdev D.S."/>
        </authorList>
    </citation>
    <scope>NUCLEOTIDE SEQUENCE [LARGE SCALE GENOMIC DNA]</scope>
    <source>
        <strain evidence="11 12">HO-A22</strain>
    </source>
</reference>
<dbReference type="GO" id="GO:0005737">
    <property type="term" value="C:cytoplasm"/>
    <property type="evidence" value="ECO:0007669"/>
    <property type="project" value="TreeGrafter"/>
</dbReference>
<evidence type="ECO:0000256" key="9">
    <source>
        <dbReference type="PIRNR" id="PIRNR000477"/>
    </source>
</evidence>
<comment type="subunit">
    <text evidence="3">Homotrimer.</text>
</comment>
<dbReference type="EMBL" id="JABWDU010000001">
    <property type="protein sequence ID" value="NVD37230.1"/>
    <property type="molecule type" value="Genomic_DNA"/>
</dbReference>
<dbReference type="RefSeq" id="WP_176351067.1">
    <property type="nucleotide sequence ID" value="NZ_JABWDU010000001.1"/>
</dbReference>
<dbReference type="PANTHER" id="PTHR11904:SF9">
    <property type="entry name" value="PURINE NUCLEOSIDE PHOSPHORYLASE-RELATED"/>
    <property type="match status" value="1"/>
</dbReference>
<dbReference type="NCBIfam" id="TIGR01698">
    <property type="entry name" value="PUNP"/>
    <property type="match status" value="1"/>
</dbReference>
<organism evidence="11 12">
    <name type="scientific">Ensifer oleiphilus</name>
    <dbReference type="NCBI Taxonomy" id="2742698"/>
    <lineage>
        <taxon>Bacteria</taxon>
        <taxon>Pseudomonadati</taxon>
        <taxon>Pseudomonadota</taxon>
        <taxon>Alphaproteobacteria</taxon>
        <taxon>Hyphomicrobiales</taxon>
        <taxon>Rhizobiaceae</taxon>
        <taxon>Sinorhizobium/Ensifer group</taxon>
        <taxon>Ensifer</taxon>
    </lineage>
</organism>
<dbReference type="SUPFAM" id="SSF53167">
    <property type="entry name" value="Purine and uridine phosphorylases"/>
    <property type="match status" value="1"/>
</dbReference>
<comment type="function">
    <text evidence="9">The purine nucleoside phosphorylases catalyze the phosphorolytic breakdown of the N-glycosidic bond in the beta-(deoxy)ribonucleoside molecules, with the formation of the corresponding free purine bases and pentose-1-phosphate.</text>
</comment>
<evidence type="ECO:0000256" key="6">
    <source>
        <dbReference type="ARBA" id="ARBA00022676"/>
    </source>
</evidence>
<evidence type="ECO:0000313" key="11">
    <source>
        <dbReference type="EMBL" id="NVD37230.1"/>
    </source>
</evidence>
<dbReference type="EC" id="2.4.2.1" evidence="4 9"/>
<keyword evidence="12" id="KW-1185">Reference proteome</keyword>
<dbReference type="InterPro" id="IPR011269">
    <property type="entry name" value="PUNP"/>
</dbReference>
<accession>A0A7Y6UKP8</accession>
<sequence>MSSAAEFLRDRLGGLSPRYGIVLGSGLGTLVEAVSGATRISYADIPSFPVSSVSGHAGELVAGLLGDVPVVMLSGRVHYYESGDANAMRVPLQTLKDLGVENLLLTNSAGSLRDDLPPGSVMRISDHINFSGYNPLIGVESDDRFVGMTSAYDAALATRMQAAAERLGIPLQAGVYMWFSGPSFETPAEIRMARVLGADAVGMSTVPEVILARFMGLKVAAASVITNFGAGMTGGELSHHETKDMAPVGGKRLAAILKEMISSDAVAS</sequence>
<evidence type="ECO:0000256" key="5">
    <source>
        <dbReference type="ARBA" id="ARBA00013834"/>
    </source>
</evidence>
<evidence type="ECO:0000313" key="12">
    <source>
        <dbReference type="Proteomes" id="UP000520198"/>
    </source>
</evidence>
<dbReference type="NCBIfam" id="NF006054">
    <property type="entry name" value="PRK08202.1"/>
    <property type="match status" value="1"/>
</dbReference>
<proteinExistence type="inferred from homology"/>